<dbReference type="Pfam" id="PF11951">
    <property type="entry name" value="Fungal_trans_2"/>
    <property type="match status" value="1"/>
</dbReference>
<comment type="subcellular location">
    <subcellularLocation>
        <location evidence="1">Nucleus</location>
    </subcellularLocation>
</comment>
<reference evidence="3 4" key="1">
    <citation type="submission" date="2018-12" db="EMBL/GenBank/DDBJ databases">
        <title>Genome sequence and assembly of Colletotrichum trifolii.</title>
        <authorList>
            <person name="Gan P."/>
            <person name="Shirasu K."/>
        </authorList>
    </citation>
    <scope>NUCLEOTIDE SEQUENCE [LARGE SCALE GENOMIC DNA]</scope>
    <source>
        <strain evidence="3 4">543-2</strain>
    </source>
</reference>
<dbReference type="PANTHER" id="PTHR37534:SF43">
    <property type="entry name" value="FINGER DOMAIN PROTEIN, PUTATIVE (AFU_ORTHOLOGUE AFUA_1G01850)-RELATED"/>
    <property type="match status" value="1"/>
</dbReference>
<evidence type="ECO:0000313" key="3">
    <source>
        <dbReference type="EMBL" id="TDZ53434.1"/>
    </source>
</evidence>
<dbReference type="PANTHER" id="PTHR37534">
    <property type="entry name" value="TRANSCRIPTIONAL ACTIVATOR PROTEIN UGA3"/>
    <property type="match status" value="1"/>
</dbReference>
<dbReference type="Proteomes" id="UP000295703">
    <property type="component" value="Unassembled WGS sequence"/>
</dbReference>
<sequence>MLASLEIISPTAFGYNIPWQAHLNLARDLMRKRLAYLRENACNLEEDKICSFLWSWFAYLDVLGSLSGGVPGTNSPGSWVLEYTLFSNADSQHEIDCIMGFTTRCVQLLAQVADLARHCDLQRIRPDTLLPQPNWTPTQNSVQLARQLEGELMESMARPSRPCRHVRNVETRDRQEMVLMNEAFHWAGLWEIRSSGSVLLDWQPQPRPPALVYWFDAVPDYGMNFTMPQIIKTWGTPAATSGS</sequence>
<protein>
    <submittedName>
        <fullName evidence="3">Uncharacterized protein</fullName>
    </submittedName>
</protein>
<organism evidence="3 4">
    <name type="scientific">Colletotrichum trifolii</name>
    <dbReference type="NCBI Taxonomy" id="5466"/>
    <lineage>
        <taxon>Eukaryota</taxon>
        <taxon>Fungi</taxon>
        <taxon>Dikarya</taxon>
        <taxon>Ascomycota</taxon>
        <taxon>Pezizomycotina</taxon>
        <taxon>Sordariomycetes</taxon>
        <taxon>Hypocreomycetidae</taxon>
        <taxon>Glomerellales</taxon>
        <taxon>Glomerellaceae</taxon>
        <taxon>Colletotrichum</taxon>
        <taxon>Colletotrichum orbiculare species complex</taxon>
    </lineage>
</organism>
<evidence type="ECO:0000313" key="4">
    <source>
        <dbReference type="Proteomes" id="UP000295703"/>
    </source>
</evidence>
<gene>
    <name evidence="3" type="ORF">CTRI78_v006969</name>
</gene>
<evidence type="ECO:0000256" key="1">
    <source>
        <dbReference type="ARBA" id="ARBA00004123"/>
    </source>
</evidence>
<accession>A0A4R8RB00</accession>
<proteinExistence type="predicted"/>
<evidence type="ECO:0000256" key="2">
    <source>
        <dbReference type="ARBA" id="ARBA00023242"/>
    </source>
</evidence>
<dbReference type="GO" id="GO:0045944">
    <property type="term" value="P:positive regulation of transcription by RNA polymerase II"/>
    <property type="evidence" value="ECO:0007669"/>
    <property type="project" value="TreeGrafter"/>
</dbReference>
<keyword evidence="2" id="KW-0539">Nucleus</keyword>
<dbReference type="AlphaFoldDB" id="A0A4R8RB00"/>
<dbReference type="GO" id="GO:0005634">
    <property type="term" value="C:nucleus"/>
    <property type="evidence" value="ECO:0007669"/>
    <property type="project" value="UniProtKB-SubCell"/>
</dbReference>
<comment type="caution">
    <text evidence="3">The sequence shown here is derived from an EMBL/GenBank/DDBJ whole genome shotgun (WGS) entry which is preliminary data.</text>
</comment>
<dbReference type="InterPro" id="IPR021858">
    <property type="entry name" value="Fun_TF"/>
</dbReference>
<dbReference type="EMBL" id="RYZW01000070">
    <property type="protein sequence ID" value="TDZ53434.1"/>
    <property type="molecule type" value="Genomic_DNA"/>
</dbReference>
<dbReference type="STRING" id="5466.A0A4R8RB00"/>
<dbReference type="GO" id="GO:0000976">
    <property type="term" value="F:transcription cis-regulatory region binding"/>
    <property type="evidence" value="ECO:0007669"/>
    <property type="project" value="TreeGrafter"/>
</dbReference>
<keyword evidence="4" id="KW-1185">Reference proteome</keyword>
<dbReference type="GO" id="GO:0003700">
    <property type="term" value="F:DNA-binding transcription factor activity"/>
    <property type="evidence" value="ECO:0007669"/>
    <property type="project" value="TreeGrafter"/>
</dbReference>
<name>A0A4R8RB00_COLTR</name>